<dbReference type="InterPro" id="IPR037401">
    <property type="entry name" value="SnoaL-like"/>
</dbReference>
<dbReference type="OrthoDB" id="9808719at2"/>
<proteinExistence type="predicted"/>
<dbReference type="Gene3D" id="3.10.450.50">
    <property type="match status" value="1"/>
</dbReference>
<feature type="domain" description="SnoaL-like" evidence="1">
    <location>
        <begin position="19"/>
        <end position="118"/>
    </location>
</feature>
<keyword evidence="3" id="KW-1185">Reference proteome</keyword>
<protein>
    <submittedName>
        <fullName evidence="2">SnoaL-like domain-containing protein</fullName>
    </submittedName>
</protein>
<organism evidence="2 3">
    <name type="scientific">Jatrophihabitans endophyticus</name>
    <dbReference type="NCBI Taxonomy" id="1206085"/>
    <lineage>
        <taxon>Bacteria</taxon>
        <taxon>Bacillati</taxon>
        <taxon>Actinomycetota</taxon>
        <taxon>Actinomycetes</taxon>
        <taxon>Jatrophihabitantales</taxon>
        <taxon>Jatrophihabitantaceae</taxon>
        <taxon>Jatrophihabitans</taxon>
    </lineage>
</organism>
<dbReference type="Proteomes" id="UP000186132">
    <property type="component" value="Unassembled WGS sequence"/>
</dbReference>
<name>A0A1M5K5T0_9ACTN</name>
<evidence type="ECO:0000259" key="1">
    <source>
        <dbReference type="Pfam" id="PF12680"/>
    </source>
</evidence>
<reference evidence="2 3" key="1">
    <citation type="submission" date="2016-11" db="EMBL/GenBank/DDBJ databases">
        <authorList>
            <person name="Jaros S."/>
            <person name="Januszkiewicz K."/>
            <person name="Wedrychowicz H."/>
        </authorList>
    </citation>
    <scope>NUCLEOTIDE SEQUENCE [LARGE SCALE GENOMIC DNA]</scope>
    <source>
        <strain evidence="2 3">DSM 45627</strain>
    </source>
</reference>
<gene>
    <name evidence="2" type="ORF">SAMN05443575_2058</name>
</gene>
<sequence>MTTTANDTTDSTAHDLRAAYLDTWNATEPAGRRALLARHWAPDASYVDPLATATGTDELDATIAAVQAQFPGFVFTALGEADGHQRLVRFRWALGPAGADAVVEGFDVLVTDGAGRIRQVLGFLDRVPG</sequence>
<dbReference type="InterPro" id="IPR032710">
    <property type="entry name" value="NTF2-like_dom_sf"/>
</dbReference>
<dbReference type="AlphaFoldDB" id="A0A1M5K5T0"/>
<dbReference type="Pfam" id="PF12680">
    <property type="entry name" value="SnoaL_2"/>
    <property type="match status" value="1"/>
</dbReference>
<dbReference type="SUPFAM" id="SSF54427">
    <property type="entry name" value="NTF2-like"/>
    <property type="match status" value="1"/>
</dbReference>
<evidence type="ECO:0000313" key="2">
    <source>
        <dbReference type="EMBL" id="SHG47930.1"/>
    </source>
</evidence>
<accession>A0A1M5K5T0</accession>
<dbReference type="EMBL" id="FQVU01000003">
    <property type="protein sequence ID" value="SHG47930.1"/>
    <property type="molecule type" value="Genomic_DNA"/>
</dbReference>
<dbReference type="RefSeq" id="WP_073389703.1">
    <property type="nucleotide sequence ID" value="NZ_FQVU01000003.1"/>
</dbReference>
<evidence type="ECO:0000313" key="3">
    <source>
        <dbReference type="Proteomes" id="UP000186132"/>
    </source>
</evidence>
<dbReference type="STRING" id="1206085.SAMN05443575_2058"/>